<reference evidence="2" key="1">
    <citation type="journal article" date="2023" name="Plant J.">
        <title>Genome sequences and population genomics provide insights into the demographic history, inbreeding, and mutation load of two 'living fossil' tree species of Dipteronia.</title>
        <authorList>
            <person name="Feng Y."/>
            <person name="Comes H.P."/>
            <person name="Chen J."/>
            <person name="Zhu S."/>
            <person name="Lu R."/>
            <person name="Zhang X."/>
            <person name="Li P."/>
            <person name="Qiu J."/>
            <person name="Olsen K.M."/>
            <person name="Qiu Y."/>
        </authorList>
    </citation>
    <scope>NUCLEOTIDE SEQUENCE</scope>
    <source>
        <strain evidence="2">KIB01</strain>
    </source>
</reference>
<evidence type="ECO:0008006" key="4">
    <source>
        <dbReference type="Google" id="ProtNLM"/>
    </source>
</evidence>
<evidence type="ECO:0000256" key="1">
    <source>
        <dbReference type="SAM" id="MobiDB-lite"/>
    </source>
</evidence>
<sequence length="132" mass="15405">MGRLGQQVLRLTEQIAMLLANQNTFCPLDLSSDGDKEGSNEESSEEDLVPQQRRVARGNLMPKEFLDWLRFMEEILEFKNVPTNARVALVATQLQRRATTWWQQLKLSRTRLGKLGKSKLMDWEKMKRKLRS</sequence>
<comment type="caution">
    <text evidence="2">The sequence shown here is derived from an EMBL/GenBank/DDBJ whole genome shotgun (WGS) entry which is preliminary data.</text>
</comment>
<evidence type="ECO:0000313" key="2">
    <source>
        <dbReference type="EMBL" id="KAK2656044.1"/>
    </source>
</evidence>
<keyword evidence="3" id="KW-1185">Reference proteome</keyword>
<feature type="region of interest" description="Disordered" evidence="1">
    <location>
        <begin position="30"/>
        <end position="53"/>
    </location>
</feature>
<organism evidence="2 3">
    <name type="scientific">Dipteronia dyeriana</name>
    <dbReference type="NCBI Taxonomy" id="168575"/>
    <lineage>
        <taxon>Eukaryota</taxon>
        <taxon>Viridiplantae</taxon>
        <taxon>Streptophyta</taxon>
        <taxon>Embryophyta</taxon>
        <taxon>Tracheophyta</taxon>
        <taxon>Spermatophyta</taxon>
        <taxon>Magnoliopsida</taxon>
        <taxon>eudicotyledons</taxon>
        <taxon>Gunneridae</taxon>
        <taxon>Pentapetalae</taxon>
        <taxon>rosids</taxon>
        <taxon>malvids</taxon>
        <taxon>Sapindales</taxon>
        <taxon>Sapindaceae</taxon>
        <taxon>Hippocastanoideae</taxon>
        <taxon>Acereae</taxon>
        <taxon>Dipteronia</taxon>
    </lineage>
</organism>
<dbReference type="EMBL" id="JANJYI010000003">
    <property type="protein sequence ID" value="KAK2656044.1"/>
    <property type="molecule type" value="Genomic_DNA"/>
</dbReference>
<name>A0AAD9XAR4_9ROSI</name>
<dbReference type="AlphaFoldDB" id="A0AAD9XAR4"/>
<protein>
    <recommendedName>
        <fullName evidence="4">Retrotransposon gag domain-containing protein</fullName>
    </recommendedName>
</protein>
<dbReference type="Proteomes" id="UP001280121">
    <property type="component" value="Unassembled WGS sequence"/>
</dbReference>
<accession>A0AAD9XAR4</accession>
<proteinExistence type="predicted"/>
<gene>
    <name evidence="2" type="ORF">Ddye_009096</name>
</gene>
<evidence type="ECO:0000313" key="3">
    <source>
        <dbReference type="Proteomes" id="UP001280121"/>
    </source>
</evidence>